<dbReference type="Pfam" id="PF20766">
    <property type="entry name" value="DUF447_C"/>
    <property type="match status" value="1"/>
</dbReference>
<protein>
    <recommendedName>
        <fullName evidence="5">DUF447 family protein</fullName>
    </recommendedName>
</protein>
<dbReference type="Pfam" id="PF04289">
    <property type="entry name" value="DUF447_N"/>
    <property type="match status" value="1"/>
</dbReference>
<evidence type="ECO:0000313" key="3">
    <source>
        <dbReference type="EMBL" id="SDR54105.1"/>
    </source>
</evidence>
<keyword evidence="4" id="KW-1185">Reference proteome</keyword>
<sequence>MIHETIVTTAACDGRPHIAPMGARYEGERIILAPFRPSVTLDNVIATRAAVLNFTIDVRIFAGCVTHCATDWPTVAASRVPSVRLAESLAHAELELDELRDDAERPVLVMKCVHRENHAPFAGFNRAQSAVVEGAILVSRLFMLPADKVDREMAYLQFAIDKTAGDNERTAWSWLVAAIARYRASLEDAAHQAAASAHH</sequence>
<dbReference type="Gene3D" id="1.20.58.290">
    <property type="entry name" value="Hypothetical membrane protein ta0354_69_121"/>
    <property type="match status" value="1"/>
</dbReference>
<dbReference type="Gene3D" id="2.30.110.10">
    <property type="entry name" value="Electron Transport, Fmn-binding Protein, Chain A"/>
    <property type="match status" value="1"/>
</dbReference>
<organism evidence="3 4">
    <name type="scientific">Paraburkholderia tuberum</name>
    <dbReference type="NCBI Taxonomy" id="157910"/>
    <lineage>
        <taxon>Bacteria</taxon>
        <taxon>Pseudomonadati</taxon>
        <taxon>Pseudomonadota</taxon>
        <taxon>Betaproteobacteria</taxon>
        <taxon>Burkholderiales</taxon>
        <taxon>Burkholderiaceae</taxon>
        <taxon>Paraburkholderia</taxon>
    </lineage>
</organism>
<dbReference type="InterPro" id="IPR012349">
    <property type="entry name" value="Split_barrel_FMN-bd"/>
</dbReference>
<name>A0A1H1JWS1_9BURK</name>
<evidence type="ECO:0000259" key="1">
    <source>
        <dbReference type="Pfam" id="PF04289"/>
    </source>
</evidence>
<feature type="domain" description="DUF447" evidence="1">
    <location>
        <begin position="4"/>
        <end position="118"/>
    </location>
</feature>
<gene>
    <name evidence="3" type="ORF">SAMN05445850_5827</name>
</gene>
<dbReference type="Proteomes" id="UP000199365">
    <property type="component" value="Unassembled WGS sequence"/>
</dbReference>
<dbReference type="AlphaFoldDB" id="A0A1H1JWS1"/>
<accession>A0A1H1JWS1</accession>
<dbReference type="SUPFAM" id="SSF50475">
    <property type="entry name" value="FMN-binding split barrel"/>
    <property type="match status" value="1"/>
</dbReference>
<proteinExistence type="predicted"/>
<evidence type="ECO:0008006" key="5">
    <source>
        <dbReference type="Google" id="ProtNLM"/>
    </source>
</evidence>
<dbReference type="InterPro" id="IPR007386">
    <property type="entry name" value="DUF447_N"/>
</dbReference>
<evidence type="ECO:0000259" key="2">
    <source>
        <dbReference type="Pfam" id="PF20766"/>
    </source>
</evidence>
<dbReference type="InterPro" id="IPR049288">
    <property type="entry name" value="DUF447_C"/>
</dbReference>
<dbReference type="RefSeq" id="WP_090809059.1">
    <property type="nucleotide sequence ID" value="NZ_FNKX01000002.1"/>
</dbReference>
<evidence type="ECO:0000313" key="4">
    <source>
        <dbReference type="Proteomes" id="UP000199365"/>
    </source>
</evidence>
<dbReference type="EMBL" id="FNKX01000002">
    <property type="protein sequence ID" value="SDR54105.1"/>
    <property type="molecule type" value="Genomic_DNA"/>
</dbReference>
<feature type="domain" description="DUF447" evidence="2">
    <location>
        <begin position="125"/>
        <end position="176"/>
    </location>
</feature>
<reference evidence="4" key="1">
    <citation type="submission" date="2016-10" db="EMBL/GenBank/DDBJ databases">
        <authorList>
            <person name="Varghese N."/>
            <person name="Submissions S."/>
        </authorList>
    </citation>
    <scope>NUCLEOTIDE SEQUENCE [LARGE SCALE GENOMIC DNA]</scope>
    <source>
        <strain evidence="4">DUS833</strain>
    </source>
</reference>
<dbReference type="STRING" id="157910.SAMN05445850_5827"/>